<gene>
    <name evidence="4" type="ORF">ACFP1L_12320</name>
</gene>
<evidence type="ECO:0000313" key="4">
    <source>
        <dbReference type="EMBL" id="MFC6202649.1"/>
    </source>
</evidence>
<organism evidence="4 5">
    <name type="scientific">Lactiplantibacillus nangangensis</name>
    <dbReference type="NCBI Taxonomy" id="2559917"/>
    <lineage>
        <taxon>Bacteria</taxon>
        <taxon>Bacillati</taxon>
        <taxon>Bacillota</taxon>
        <taxon>Bacilli</taxon>
        <taxon>Lactobacillales</taxon>
        <taxon>Lactobacillaceae</taxon>
        <taxon>Lactiplantibacillus</taxon>
    </lineage>
</organism>
<sequence length="799" mass="82535">VIVYGITLNDTDKTLSTTANWDPTTNIKQAVNTDGTTADVTITMQDADGKTVTNLSKPGKYTVTYAIDGYTTTATITVTSQASLDVQGSTLKPGSTWNAKDNFIGGTDENGDALDFSQVTVSGTVNTNKPGSYDVTYSYTDAAGNPTSQTVTITVSDSNASIDAADSAVKVGSTWTAKDNFNSAVNADGTTNVDFKDVTVSGDTVNTKVPGTYNVTYSFTDSTGATISKTVKVVVYGITLTETDKTLSTTNNWDPMTNVKQAVNADGTDAKVTVTMTDADGKTVTSLTKPGVYTITYTSADDSVTATVTITNGATLNVVDSTVKPGSTWNAKDNFIDGTDENGDALDFSQITVTGSVNTNKPGDYKVTYTYTDAAGNETSQTITITVSDTNANIDANDSTLKLGDTWHAEDNFNAAVNADGTTNVAFKDVTVGGDTVNTNVPGTYNVTYTFTDSTGATISKTVKVVVYGITLNETNKEISTTSNWDPTTNVKKATDGTGNELGGSDLAIAITDEAGKTVTSLTKPGTYTVTYSFVTRAGESYTTSATVVVTNKASLNVNDSNLTAGDSWKPADNFVSGTDENGDALDFSQITVTGNVDPNTAGTYKVSYSYTDANGDSITKVITVTVTAKDTDGDGDNGNGNGGTDTDGNGGGDTDTGDNNNGNGNTDTGDTDNNGGGNTDAGNNNNNGSGTDTDENSDGDAINNGHKPQPDTNQSEGDTVVVKPVGTTPANSQAKSAKKVSLKTAAKQVNGQADATLDQLPQTNEQSTNRAATAGVVLLALGGLVLGLGKAVLNRRHN</sequence>
<keyword evidence="2" id="KW-1133">Transmembrane helix</keyword>
<evidence type="ECO:0000256" key="1">
    <source>
        <dbReference type="SAM" id="MobiDB-lite"/>
    </source>
</evidence>
<feature type="domain" description="Ig-like" evidence="3">
    <location>
        <begin position="90"/>
        <end position="155"/>
    </location>
</feature>
<name>A0ABW1SMP5_9LACO</name>
<feature type="domain" description="Ig-like" evidence="3">
    <location>
        <begin position="164"/>
        <end position="232"/>
    </location>
</feature>
<comment type="caution">
    <text evidence="4">The sequence shown here is derived from an EMBL/GenBank/DDBJ whole genome shotgun (WGS) entry which is preliminary data.</text>
</comment>
<evidence type="ECO:0000256" key="2">
    <source>
        <dbReference type="SAM" id="Phobius"/>
    </source>
</evidence>
<feature type="non-terminal residue" evidence="4">
    <location>
        <position position="1"/>
    </location>
</feature>
<reference evidence="5" key="1">
    <citation type="journal article" date="2019" name="Int. J. Syst. Evol. Microbiol.">
        <title>The Global Catalogue of Microorganisms (GCM) 10K type strain sequencing project: providing services to taxonomists for standard genome sequencing and annotation.</title>
        <authorList>
            <consortium name="The Broad Institute Genomics Platform"/>
            <consortium name="The Broad Institute Genome Sequencing Center for Infectious Disease"/>
            <person name="Wu L."/>
            <person name="Ma J."/>
        </authorList>
    </citation>
    <scope>NUCLEOTIDE SEQUENCE [LARGE SCALE GENOMIC DNA]</scope>
    <source>
        <strain evidence="5">CCM 8930</strain>
    </source>
</reference>
<dbReference type="InterPro" id="IPR013783">
    <property type="entry name" value="Ig-like_fold"/>
</dbReference>
<dbReference type="Pfam" id="PF07523">
    <property type="entry name" value="Big_3"/>
    <property type="match status" value="5"/>
</dbReference>
<accession>A0ABW1SMP5</accession>
<protein>
    <submittedName>
        <fullName evidence="4">Beta strand repeat-containing protein</fullName>
    </submittedName>
</protein>
<feature type="compositionally biased region" description="Gly residues" evidence="1">
    <location>
        <begin position="637"/>
        <end position="655"/>
    </location>
</feature>
<evidence type="ECO:0000313" key="5">
    <source>
        <dbReference type="Proteomes" id="UP001596171"/>
    </source>
</evidence>
<keyword evidence="2" id="KW-0472">Membrane</keyword>
<dbReference type="RefSeq" id="WP_379856208.1">
    <property type="nucleotide sequence ID" value="NZ_JBHSSE010000025.1"/>
</dbReference>
<dbReference type="InterPro" id="IPR022038">
    <property type="entry name" value="Ig-like_bact"/>
</dbReference>
<feature type="compositionally biased region" description="Low complexity" evidence="1">
    <location>
        <begin position="658"/>
        <end position="674"/>
    </location>
</feature>
<dbReference type="Gene3D" id="2.60.40.10">
    <property type="entry name" value="Immunoglobulins"/>
    <property type="match status" value="6"/>
</dbReference>
<feature type="domain" description="Ig-like" evidence="3">
    <location>
        <begin position="396"/>
        <end position="464"/>
    </location>
</feature>
<evidence type="ECO:0000259" key="3">
    <source>
        <dbReference type="Pfam" id="PF07523"/>
    </source>
</evidence>
<feature type="transmembrane region" description="Helical" evidence="2">
    <location>
        <begin position="772"/>
        <end position="794"/>
    </location>
</feature>
<proteinExistence type="predicted"/>
<feature type="domain" description="Ig-like" evidence="3">
    <location>
        <begin position="317"/>
        <end position="387"/>
    </location>
</feature>
<dbReference type="NCBIfam" id="TIGR01167">
    <property type="entry name" value="LPXTG_anchor"/>
    <property type="match status" value="1"/>
</dbReference>
<feature type="domain" description="Ig-like" evidence="3">
    <location>
        <begin position="557"/>
        <end position="627"/>
    </location>
</feature>
<dbReference type="Proteomes" id="UP001596171">
    <property type="component" value="Unassembled WGS sequence"/>
</dbReference>
<keyword evidence="2" id="KW-0812">Transmembrane</keyword>
<feature type="compositionally biased region" description="Low complexity" evidence="1">
    <location>
        <begin position="681"/>
        <end position="692"/>
    </location>
</feature>
<feature type="region of interest" description="Disordered" evidence="1">
    <location>
        <begin position="630"/>
        <end position="739"/>
    </location>
</feature>
<dbReference type="EMBL" id="JBHSSE010000025">
    <property type="protein sequence ID" value="MFC6202649.1"/>
    <property type="molecule type" value="Genomic_DNA"/>
</dbReference>
<keyword evidence="5" id="KW-1185">Reference proteome</keyword>